<dbReference type="AlphaFoldDB" id="A0A0D0FRD3"/>
<dbReference type="RefSeq" id="WP_041886138.1">
    <property type="nucleotide sequence ID" value="NZ_CP157278.1"/>
</dbReference>
<dbReference type="PANTHER" id="PTHR43162">
    <property type="match status" value="1"/>
</dbReference>
<comment type="caution">
    <text evidence="2">The sequence shown here is derived from an EMBL/GenBank/DDBJ whole genome shotgun (WGS) entry which is preliminary data.</text>
</comment>
<organism evidence="2 3">
    <name type="scientific">Pedobacter lusitanus</name>
    <dbReference type="NCBI Taxonomy" id="1503925"/>
    <lineage>
        <taxon>Bacteria</taxon>
        <taxon>Pseudomonadati</taxon>
        <taxon>Bacteroidota</taxon>
        <taxon>Sphingobacteriia</taxon>
        <taxon>Sphingobacteriales</taxon>
        <taxon>Sphingobacteriaceae</taxon>
        <taxon>Pedobacter</taxon>
    </lineage>
</organism>
<sequence>MKFTITGSLGNISKPLTQILVNAGHEVTVISSNTDKTKDIEALGAKAAIGSIDDIDFLTRTFTGADAIYVMCPPSFTTDDYRAYISATGRNYAAAIQASGVKQIVNLSSIGAHLSDGTGPIKGLHDVEQIFNTLEGVAVKHMRPSYFYFNLYGSADMIRHAGILGSNYGESATLVMVHPTDIAIAIAEEIQQPFTGKSVRYVTSDVRPAGEVATVLGNAIGKPELKWVEFTDQQALEGMIQAGLSEEIAKNYVEMGSAIRSGVLWEDFELNKPVFSATKLEDFAKEFAAGF</sequence>
<dbReference type="InterPro" id="IPR036291">
    <property type="entry name" value="NAD(P)-bd_dom_sf"/>
</dbReference>
<dbReference type="InterPro" id="IPR016040">
    <property type="entry name" value="NAD(P)-bd_dom"/>
</dbReference>
<proteinExistence type="predicted"/>
<evidence type="ECO:0000313" key="3">
    <source>
        <dbReference type="Proteomes" id="UP000032049"/>
    </source>
</evidence>
<dbReference type="EMBL" id="JXRA01000119">
    <property type="protein sequence ID" value="KIO75014.1"/>
    <property type="molecule type" value="Genomic_DNA"/>
</dbReference>
<evidence type="ECO:0000259" key="1">
    <source>
        <dbReference type="Pfam" id="PF13460"/>
    </source>
</evidence>
<dbReference type="STRING" id="1503925.TH53_23135"/>
<dbReference type="SUPFAM" id="SSF51735">
    <property type="entry name" value="NAD(P)-binding Rossmann-fold domains"/>
    <property type="match status" value="1"/>
</dbReference>
<gene>
    <name evidence="2" type="ORF">TH53_23135</name>
</gene>
<dbReference type="Gene3D" id="3.90.25.10">
    <property type="entry name" value="UDP-galactose 4-epimerase, domain 1"/>
    <property type="match status" value="1"/>
</dbReference>
<dbReference type="InterPro" id="IPR051604">
    <property type="entry name" value="Ergot_Alk_Oxidoreductase"/>
</dbReference>
<feature type="domain" description="NAD(P)-binding" evidence="1">
    <location>
        <begin position="7"/>
        <end position="113"/>
    </location>
</feature>
<accession>A0A0D0FRD3</accession>
<dbReference type="OrthoDB" id="2149806at2"/>
<keyword evidence="3" id="KW-1185">Reference proteome</keyword>
<dbReference type="Pfam" id="PF13460">
    <property type="entry name" value="NAD_binding_10"/>
    <property type="match status" value="1"/>
</dbReference>
<reference evidence="2 3" key="1">
    <citation type="submission" date="2015-01" db="EMBL/GenBank/DDBJ databases">
        <title>Draft genome sequence of Pedobacter sp. NL19 isolated from sludge of an effluent treatment pond in an abandoned uranium mine.</title>
        <authorList>
            <person name="Santos T."/>
            <person name="Caetano T."/>
            <person name="Covas C."/>
            <person name="Cruz A."/>
            <person name="Mendo S."/>
        </authorList>
    </citation>
    <scope>NUCLEOTIDE SEQUENCE [LARGE SCALE GENOMIC DNA]</scope>
    <source>
        <strain evidence="2 3">NL19</strain>
    </source>
</reference>
<evidence type="ECO:0000313" key="2">
    <source>
        <dbReference type="EMBL" id="KIO75014.1"/>
    </source>
</evidence>
<dbReference type="Gene3D" id="3.40.50.720">
    <property type="entry name" value="NAD(P)-binding Rossmann-like Domain"/>
    <property type="match status" value="1"/>
</dbReference>
<protein>
    <submittedName>
        <fullName evidence="2">NAD-dependent dehydratase</fullName>
    </submittedName>
</protein>
<dbReference type="PANTHER" id="PTHR43162:SF1">
    <property type="entry name" value="PRESTALK A DIFFERENTIATION PROTEIN A"/>
    <property type="match status" value="1"/>
</dbReference>
<dbReference type="Proteomes" id="UP000032049">
    <property type="component" value="Unassembled WGS sequence"/>
</dbReference>
<name>A0A0D0FRD3_9SPHI</name>